<reference evidence="1 2" key="1">
    <citation type="journal article" date="2017" name="Mol. Plant">
        <title>The Genome of Medicinal Plant Macleaya cordata Provides New Insights into Benzylisoquinoline Alkaloids Metabolism.</title>
        <authorList>
            <person name="Liu X."/>
            <person name="Liu Y."/>
            <person name="Huang P."/>
            <person name="Ma Y."/>
            <person name="Qing Z."/>
            <person name="Tang Q."/>
            <person name="Cao H."/>
            <person name="Cheng P."/>
            <person name="Zheng Y."/>
            <person name="Yuan Z."/>
            <person name="Zhou Y."/>
            <person name="Liu J."/>
            <person name="Tang Z."/>
            <person name="Zhuo Y."/>
            <person name="Zhang Y."/>
            <person name="Yu L."/>
            <person name="Huang J."/>
            <person name="Yang P."/>
            <person name="Peng Q."/>
            <person name="Zhang J."/>
            <person name="Jiang W."/>
            <person name="Zhang Z."/>
            <person name="Lin K."/>
            <person name="Ro D.K."/>
            <person name="Chen X."/>
            <person name="Xiong X."/>
            <person name="Shang Y."/>
            <person name="Huang S."/>
            <person name="Zeng J."/>
        </authorList>
    </citation>
    <scope>NUCLEOTIDE SEQUENCE [LARGE SCALE GENOMIC DNA]</scope>
    <source>
        <strain evidence="2">cv. BLH2017</strain>
        <tissue evidence="1">Root</tissue>
    </source>
</reference>
<accession>A0A200RCQ1</accession>
<evidence type="ECO:0000313" key="2">
    <source>
        <dbReference type="Proteomes" id="UP000195402"/>
    </source>
</evidence>
<dbReference type="EMBL" id="MVGT01000078">
    <property type="protein sequence ID" value="OVA20491.1"/>
    <property type="molecule type" value="Genomic_DNA"/>
</dbReference>
<name>A0A200RCQ1_MACCD</name>
<gene>
    <name evidence="1" type="ORF">BVC80_1065g41</name>
</gene>
<dbReference type="Proteomes" id="UP000195402">
    <property type="component" value="Unassembled WGS sequence"/>
</dbReference>
<keyword evidence="2" id="KW-1185">Reference proteome</keyword>
<dbReference type="AlphaFoldDB" id="A0A200RCQ1"/>
<protein>
    <submittedName>
        <fullName evidence="1">Uncharacterized protein</fullName>
    </submittedName>
</protein>
<sequence length="50" mass="5423">MTKTKLQTLRPSLKQGCGLMKTKGLEILVKKRGSAGNSLSVKPSKGFVYL</sequence>
<evidence type="ECO:0000313" key="1">
    <source>
        <dbReference type="EMBL" id="OVA20491.1"/>
    </source>
</evidence>
<proteinExistence type="predicted"/>
<dbReference type="InParanoid" id="A0A200RCQ1"/>
<organism evidence="1 2">
    <name type="scientific">Macleaya cordata</name>
    <name type="common">Five-seeded plume-poppy</name>
    <name type="synonym">Bocconia cordata</name>
    <dbReference type="NCBI Taxonomy" id="56857"/>
    <lineage>
        <taxon>Eukaryota</taxon>
        <taxon>Viridiplantae</taxon>
        <taxon>Streptophyta</taxon>
        <taxon>Embryophyta</taxon>
        <taxon>Tracheophyta</taxon>
        <taxon>Spermatophyta</taxon>
        <taxon>Magnoliopsida</taxon>
        <taxon>Ranunculales</taxon>
        <taxon>Papaveraceae</taxon>
        <taxon>Papaveroideae</taxon>
        <taxon>Macleaya</taxon>
    </lineage>
</organism>
<comment type="caution">
    <text evidence="1">The sequence shown here is derived from an EMBL/GenBank/DDBJ whole genome shotgun (WGS) entry which is preliminary data.</text>
</comment>